<feature type="compositionally biased region" description="Low complexity" evidence="1">
    <location>
        <begin position="92"/>
        <end position="103"/>
    </location>
</feature>
<dbReference type="EMBL" id="HBFQ01054654">
    <property type="protein sequence ID" value="CAD8864510.1"/>
    <property type="molecule type" value="Transcribed_RNA"/>
</dbReference>
<evidence type="ECO:0008006" key="3">
    <source>
        <dbReference type="Google" id="ProtNLM"/>
    </source>
</evidence>
<evidence type="ECO:0000256" key="1">
    <source>
        <dbReference type="SAM" id="MobiDB-lite"/>
    </source>
</evidence>
<dbReference type="AlphaFoldDB" id="A0A7S1ATA0"/>
<sequence length="474" mass="53038">MRVTTGTELPGSAWRPPMRPWKSKLRRFRELRIWQKSEVSLSASRVEEVCEGSSRSRSRDKREREEEEEEREISCRANVEPLKRKRSGSEKSTSASDTAGTASVDVDPWPAASSSATLTGAEPLECLALAAQARPSRRKPEPPKVPPPPPPPSSDEPVPPVPKTKREPSIEIPRILLAESPEEVLALGPRYTEEEMLQAWKGLVLLLHPDKLHGLDDAQRGAEALHSVHAAKASLRARLQELKGQVPLAPRWSAAPRLLNGSRGARKYELSWTLPEMQDPERPVEKYEIWAPRYCSDYGECYEWTMLASLPVLQSQFVIVEEAPTQQDCMWGADRVLRPTLPIAVHSSNGKGASEALTLELPWADAFPWLRRTPSALCACLRVVPCPSRWARCDGCGSNVSSASTLVLRCPHCCGEMLWSPTGKSLTCSSCPRRLGSELQQFRPQIKHGGQMYNSRTTTRQDWNHKSWDSSKHW</sequence>
<dbReference type="SUPFAM" id="SSF46565">
    <property type="entry name" value="Chaperone J-domain"/>
    <property type="match status" value="1"/>
</dbReference>
<feature type="region of interest" description="Disordered" evidence="1">
    <location>
        <begin position="40"/>
        <end position="118"/>
    </location>
</feature>
<feature type="compositionally biased region" description="Pro residues" evidence="1">
    <location>
        <begin position="143"/>
        <end position="162"/>
    </location>
</feature>
<reference evidence="2" key="1">
    <citation type="submission" date="2021-01" db="EMBL/GenBank/DDBJ databases">
        <authorList>
            <person name="Corre E."/>
            <person name="Pelletier E."/>
            <person name="Niang G."/>
            <person name="Scheremetjew M."/>
            <person name="Finn R."/>
            <person name="Kale V."/>
            <person name="Holt S."/>
            <person name="Cochrane G."/>
            <person name="Meng A."/>
            <person name="Brown T."/>
            <person name="Cohen L."/>
        </authorList>
    </citation>
    <scope>NUCLEOTIDE SEQUENCE</scope>
</reference>
<organism evidence="2">
    <name type="scientific">Noctiluca scintillans</name>
    <name type="common">Sea sparkle</name>
    <name type="synonym">Red tide dinoflagellate</name>
    <dbReference type="NCBI Taxonomy" id="2966"/>
    <lineage>
        <taxon>Eukaryota</taxon>
        <taxon>Sar</taxon>
        <taxon>Alveolata</taxon>
        <taxon>Dinophyceae</taxon>
        <taxon>Noctilucales</taxon>
        <taxon>Noctilucaceae</taxon>
        <taxon>Noctiluca</taxon>
    </lineage>
</organism>
<gene>
    <name evidence="2" type="ORF">NSCI0253_LOCUS38865</name>
</gene>
<accession>A0A7S1ATA0</accession>
<name>A0A7S1ATA0_NOCSC</name>
<feature type="region of interest" description="Disordered" evidence="1">
    <location>
        <begin position="133"/>
        <end position="173"/>
    </location>
</feature>
<evidence type="ECO:0000313" key="2">
    <source>
        <dbReference type="EMBL" id="CAD8864510.1"/>
    </source>
</evidence>
<proteinExistence type="predicted"/>
<protein>
    <recommendedName>
        <fullName evidence="3">J domain-containing protein</fullName>
    </recommendedName>
</protein>
<dbReference type="InterPro" id="IPR036869">
    <property type="entry name" value="J_dom_sf"/>
</dbReference>
<feature type="region of interest" description="Disordered" evidence="1">
    <location>
        <begin position="1"/>
        <end position="20"/>
    </location>
</feature>